<gene>
    <name evidence="4" type="ORF">FHX41_3406</name>
</gene>
<dbReference type="SMART" id="SM00903">
    <property type="entry name" value="Flavin_Reduct"/>
    <property type="match status" value="1"/>
</dbReference>
<organism evidence="4 5">
    <name type="scientific">Actinomadura hallensis</name>
    <dbReference type="NCBI Taxonomy" id="337895"/>
    <lineage>
        <taxon>Bacteria</taxon>
        <taxon>Bacillati</taxon>
        <taxon>Actinomycetota</taxon>
        <taxon>Actinomycetes</taxon>
        <taxon>Streptosporangiales</taxon>
        <taxon>Thermomonosporaceae</taxon>
        <taxon>Actinomadura</taxon>
    </lineage>
</organism>
<dbReference type="InterPro" id="IPR050268">
    <property type="entry name" value="NADH-dep_flavin_reductase"/>
</dbReference>
<dbReference type="Pfam" id="PF01613">
    <property type="entry name" value="Flavin_Reduct"/>
    <property type="match status" value="1"/>
</dbReference>
<comment type="caution">
    <text evidence="4">The sequence shown here is derived from an EMBL/GenBank/DDBJ whole genome shotgun (WGS) entry which is preliminary data.</text>
</comment>
<dbReference type="AlphaFoldDB" id="A0A543IGI4"/>
<evidence type="ECO:0000313" key="5">
    <source>
        <dbReference type="Proteomes" id="UP000316706"/>
    </source>
</evidence>
<evidence type="ECO:0000256" key="1">
    <source>
        <dbReference type="ARBA" id="ARBA00008898"/>
    </source>
</evidence>
<evidence type="ECO:0000259" key="3">
    <source>
        <dbReference type="SMART" id="SM00903"/>
    </source>
</evidence>
<evidence type="ECO:0000313" key="4">
    <source>
        <dbReference type="EMBL" id="TQM69702.1"/>
    </source>
</evidence>
<dbReference type="GO" id="GO:0010181">
    <property type="term" value="F:FMN binding"/>
    <property type="evidence" value="ECO:0007669"/>
    <property type="project" value="InterPro"/>
</dbReference>
<evidence type="ECO:0000256" key="2">
    <source>
        <dbReference type="ARBA" id="ARBA00023002"/>
    </source>
</evidence>
<dbReference type="RefSeq" id="WP_141970045.1">
    <property type="nucleotide sequence ID" value="NZ_VFPO01000001.1"/>
</dbReference>
<keyword evidence="2" id="KW-0560">Oxidoreductase</keyword>
<dbReference type="OrthoDB" id="9792858at2"/>
<dbReference type="Proteomes" id="UP000316706">
    <property type="component" value="Unassembled WGS sequence"/>
</dbReference>
<dbReference type="InterPro" id="IPR012349">
    <property type="entry name" value="Split_barrel_FMN-bd"/>
</dbReference>
<feature type="domain" description="Flavin reductase like" evidence="3">
    <location>
        <begin position="16"/>
        <end position="164"/>
    </location>
</feature>
<proteinExistence type="inferred from homology"/>
<dbReference type="SUPFAM" id="SSF50475">
    <property type="entry name" value="FMN-binding split barrel"/>
    <property type="match status" value="1"/>
</dbReference>
<accession>A0A543IGI4</accession>
<dbReference type="Gene3D" id="2.30.110.10">
    <property type="entry name" value="Electron Transport, Fmn-binding Protein, Chain A"/>
    <property type="match status" value="1"/>
</dbReference>
<dbReference type="EMBL" id="VFPO01000001">
    <property type="protein sequence ID" value="TQM69702.1"/>
    <property type="molecule type" value="Genomic_DNA"/>
</dbReference>
<dbReference type="PANTHER" id="PTHR30466">
    <property type="entry name" value="FLAVIN REDUCTASE"/>
    <property type="match status" value="1"/>
</dbReference>
<keyword evidence="5" id="KW-1185">Reference proteome</keyword>
<reference evidence="4 5" key="1">
    <citation type="submission" date="2019-06" db="EMBL/GenBank/DDBJ databases">
        <title>Sequencing the genomes of 1000 actinobacteria strains.</title>
        <authorList>
            <person name="Klenk H.-P."/>
        </authorList>
    </citation>
    <scope>NUCLEOTIDE SEQUENCE [LARGE SCALE GENOMIC DNA]</scope>
    <source>
        <strain evidence="4 5">DSM 45043</strain>
    </source>
</reference>
<dbReference type="InterPro" id="IPR002563">
    <property type="entry name" value="Flavin_Rdtase-like_dom"/>
</dbReference>
<protein>
    <submittedName>
        <fullName evidence="4">Flavin reductase (DIM6/NTAB) family NADH-FMN oxidoreductase RutF</fullName>
    </submittedName>
</protein>
<dbReference type="PANTHER" id="PTHR30466:SF11">
    <property type="entry name" value="FLAVIN-DEPENDENT MONOOXYGENASE, REDUCTASE SUBUNIT HSAB"/>
    <property type="match status" value="1"/>
</dbReference>
<name>A0A543IGI4_9ACTN</name>
<comment type="similarity">
    <text evidence="1">Belongs to the non-flavoprotein flavin reductase family.</text>
</comment>
<sequence>MTTEPLFDSGLFRRVCGQFPTGVTAVTAVTAGGRLAALTVNSFTSVSLEPAKVLFCLANSSSSYPALTEAERIAIHILSRDQEDVARRFATSGLTGAERLEGVGWKPGVDGVPLLPGTPAVLVGRPDEIITSGDHAIILVTVDHVRLKPTDTPALSFYQGRFTTPATATGE</sequence>
<dbReference type="GO" id="GO:0042602">
    <property type="term" value="F:riboflavin reductase (NADPH) activity"/>
    <property type="evidence" value="ECO:0007669"/>
    <property type="project" value="TreeGrafter"/>
</dbReference>